<gene>
    <name evidence="2" type="ORF">AVEN_16339_1</name>
</gene>
<dbReference type="PANTHER" id="PTHR34072">
    <property type="entry name" value="ENZYMATIC POLYPROTEIN-RELATED"/>
    <property type="match status" value="1"/>
</dbReference>
<dbReference type="GO" id="GO:0071897">
    <property type="term" value="P:DNA biosynthetic process"/>
    <property type="evidence" value="ECO:0007669"/>
    <property type="project" value="UniProtKB-ARBA"/>
</dbReference>
<dbReference type="Proteomes" id="UP000499080">
    <property type="component" value="Unassembled WGS sequence"/>
</dbReference>
<proteinExistence type="predicted"/>
<dbReference type="EMBL" id="BGPR01001505">
    <property type="protein sequence ID" value="GBM55522.1"/>
    <property type="molecule type" value="Genomic_DNA"/>
</dbReference>
<dbReference type="InterPro" id="IPR041577">
    <property type="entry name" value="RT_RNaseH_2"/>
</dbReference>
<dbReference type="PANTHER" id="PTHR34072:SF52">
    <property type="entry name" value="RIBONUCLEASE H"/>
    <property type="match status" value="1"/>
</dbReference>
<accession>A0A4Y2GNP8</accession>
<evidence type="ECO:0000313" key="3">
    <source>
        <dbReference type="Proteomes" id="UP000499080"/>
    </source>
</evidence>
<reference evidence="2 3" key="1">
    <citation type="journal article" date="2019" name="Sci. Rep.">
        <title>Orb-weaving spider Araneus ventricosus genome elucidates the spidroin gene catalogue.</title>
        <authorList>
            <person name="Kono N."/>
            <person name="Nakamura H."/>
            <person name="Ohtoshi R."/>
            <person name="Moran D.A.P."/>
            <person name="Shinohara A."/>
            <person name="Yoshida Y."/>
            <person name="Fujiwara M."/>
            <person name="Mori M."/>
            <person name="Tomita M."/>
            <person name="Arakawa K."/>
        </authorList>
    </citation>
    <scope>NUCLEOTIDE SEQUENCE [LARGE SCALE GENOMIC DNA]</scope>
</reference>
<evidence type="ECO:0000259" key="1">
    <source>
        <dbReference type="Pfam" id="PF17919"/>
    </source>
</evidence>
<feature type="domain" description="Reverse transcriptase/retrotransposon-derived protein RNase H-like" evidence="1">
    <location>
        <begin position="2"/>
        <end position="86"/>
    </location>
</feature>
<protein>
    <recommendedName>
        <fullName evidence="1">Reverse transcriptase/retrotransposon-derived protein RNase H-like domain-containing protein</fullName>
    </recommendedName>
</protein>
<comment type="caution">
    <text evidence="2">The sequence shown here is derived from an EMBL/GenBank/DDBJ whole genome shotgun (WGS) entry which is preliminary data.</text>
</comment>
<dbReference type="SUPFAM" id="SSF56672">
    <property type="entry name" value="DNA/RNA polymerases"/>
    <property type="match status" value="1"/>
</dbReference>
<sequence>MLAEKTVLRIYNPNYETELHTDANLEEYGAILIQKPPDDENFYPTYYMSKKTTDTEKKYSSYELEALAVIEAVKKFRVYLLGIPFKMVTDCPALEKPMQKKTWLLVLHVGLYCWKNSITSLSIVPVHG</sequence>
<name>A0A4Y2GNP8_ARAVE</name>
<dbReference type="AlphaFoldDB" id="A0A4Y2GNP8"/>
<dbReference type="Pfam" id="PF17919">
    <property type="entry name" value="RT_RNaseH_2"/>
    <property type="match status" value="1"/>
</dbReference>
<organism evidence="2 3">
    <name type="scientific">Araneus ventricosus</name>
    <name type="common">Orbweaver spider</name>
    <name type="synonym">Epeira ventricosa</name>
    <dbReference type="NCBI Taxonomy" id="182803"/>
    <lineage>
        <taxon>Eukaryota</taxon>
        <taxon>Metazoa</taxon>
        <taxon>Ecdysozoa</taxon>
        <taxon>Arthropoda</taxon>
        <taxon>Chelicerata</taxon>
        <taxon>Arachnida</taxon>
        <taxon>Araneae</taxon>
        <taxon>Araneomorphae</taxon>
        <taxon>Entelegynae</taxon>
        <taxon>Araneoidea</taxon>
        <taxon>Araneidae</taxon>
        <taxon>Araneus</taxon>
    </lineage>
</organism>
<evidence type="ECO:0000313" key="2">
    <source>
        <dbReference type="EMBL" id="GBM55522.1"/>
    </source>
</evidence>
<dbReference type="InterPro" id="IPR043502">
    <property type="entry name" value="DNA/RNA_pol_sf"/>
</dbReference>
<keyword evidence="3" id="KW-1185">Reference proteome</keyword>
<dbReference type="OrthoDB" id="6468742at2759"/>